<proteinExistence type="predicted"/>
<reference evidence="1 2" key="1">
    <citation type="submission" date="2019-10" db="EMBL/GenBank/DDBJ databases">
        <authorList>
            <person name="Palmer J.M."/>
        </authorList>
    </citation>
    <scope>NUCLEOTIDE SEQUENCE [LARGE SCALE GENOMIC DNA]</scope>
    <source>
        <strain evidence="1 2">TWF696</strain>
    </source>
</reference>
<gene>
    <name evidence="1" type="ORF">TWF696_007594</name>
</gene>
<protein>
    <submittedName>
        <fullName evidence="1">Uncharacterized protein</fullName>
    </submittedName>
</protein>
<accession>A0AAV9URT3</accession>
<dbReference type="Proteomes" id="UP001375240">
    <property type="component" value="Unassembled WGS sequence"/>
</dbReference>
<dbReference type="EMBL" id="JAVHNQ010000006">
    <property type="protein sequence ID" value="KAK6343941.1"/>
    <property type="molecule type" value="Genomic_DNA"/>
</dbReference>
<name>A0AAV9URT3_9PEZI</name>
<evidence type="ECO:0000313" key="2">
    <source>
        <dbReference type="Proteomes" id="UP001375240"/>
    </source>
</evidence>
<organism evidence="1 2">
    <name type="scientific">Orbilia brochopaga</name>
    <dbReference type="NCBI Taxonomy" id="3140254"/>
    <lineage>
        <taxon>Eukaryota</taxon>
        <taxon>Fungi</taxon>
        <taxon>Dikarya</taxon>
        <taxon>Ascomycota</taxon>
        <taxon>Pezizomycotina</taxon>
        <taxon>Orbiliomycetes</taxon>
        <taxon>Orbiliales</taxon>
        <taxon>Orbiliaceae</taxon>
        <taxon>Orbilia</taxon>
    </lineage>
</organism>
<keyword evidence="2" id="KW-1185">Reference proteome</keyword>
<evidence type="ECO:0000313" key="1">
    <source>
        <dbReference type="EMBL" id="KAK6343941.1"/>
    </source>
</evidence>
<comment type="caution">
    <text evidence="1">The sequence shown here is derived from an EMBL/GenBank/DDBJ whole genome shotgun (WGS) entry which is preliminary data.</text>
</comment>
<sequence length="298" mass="33418">MDTDFNLVEKDILLAAEGDANSGFRTKNDPGAVYRSEVIDRGETLMTQARIKYIANGTLNPNKDLATLLVFEFEFVNHSPNQSRRFKAADITLRFENLKPESGTSLEVYRIAPSNQYSFSKTTRKREVSHTVSAGIQIGGAGVVTPEAGYEYGVSEEKISEHAIRIAGSMYMTSPHNNRRNTVRWTLSENSHIKGGIPSLVRCAVLLKRPLGAVLRTTVRVETDVDFFTSARKFFGRERLDDVDPIDIDPDLAYPEDLSEESVEISNLEKLDLLKYAFFVKEGSVDQNRFTAIEPDKL</sequence>
<dbReference type="AlphaFoldDB" id="A0AAV9URT3"/>